<dbReference type="RefSeq" id="WP_138950273.1">
    <property type="nucleotide sequence ID" value="NZ_CP040749.1"/>
</dbReference>
<evidence type="ECO:0000313" key="2">
    <source>
        <dbReference type="Proteomes" id="UP000306229"/>
    </source>
</evidence>
<protein>
    <submittedName>
        <fullName evidence="1">Uncharacterized protein</fullName>
    </submittedName>
</protein>
<name>A0A5B7TWZ3_9FLAO</name>
<dbReference type="EMBL" id="CP040749">
    <property type="protein sequence ID" value="QCX39417.1"/>
    <property type="molecule type" value="Genomic_DNA"/>
</dbReference>
<dbReference type="KEGG" id="fbe:FF125_13585"/>
<evidence type="ECO:0000313" key="1">
    <source>
        <dbReference type="EMBL" id="QCX39417.1"/>
    </source>
</evidence>
<sequence>MKQKIILSLNNVELEEFRELVQNSNLEDLNKLVNLVVQKDDPDSFIKRKVYEALSDLSGFGIDFIKESHKLKSDLGLTNYHKKSLKTYFQRIVKELDSDKIVSVTECEKLEKVSECLKLIKSKI</sequence>
<proteinExistence type="predicted"/>
<organism evidence="1 2">
    <name type="scientific">Aureibaculum algae</name>
    <dbReference type="NCBI Taxonomy" id="2584122"/>
    <lineage>
        <taxon>Bacteria</taxon>
        <taxon>Pseudomonadati</taxon>
        <taxon>Bacteroidota</taxon>
        <taxon>Flavobacteriia</taxon>
        <taxon>Flavobacteriales</taxon>
        <taxon>Flavobacteriaceae</taxon>
        <taxon>Aureibaculum</taxon>
    </lineage>
</organism>
<keyword evidence="2" id="KW-1185">Reference proteome</keyword>
<accession>A0A5B7TWZ3</accession>
<dbReference type="OrthoDB" id="1444826at2"/>
<dbReference type="Proteomes" id="UP000306229">
    <property type="component" value="Chromosome"/>
</dbReference>
<gene>
    <name evidence="1" type="ORF">FF125_13585</name>
</gene>
<reference evidence="1 2" key="1">
    <citation type="submission" date="2019-05" db="EMBL/GenBank/DDBJ databases">
        <title>Algicella ahnfeltiae gen. nov., sp. nov., a novel marine bacterium of the family Flavobacteriaceae isolated from a red alga.</title>
        <authorList>
            <person name="Nedashkovskaya O.I."/>
            <person name="Kukhlevskiy A.D."/>
            <person name="Kim S.-G."/>
            <person name="Zhukova N.V."/>
            <person name="Mikhailov V.V."/>
        </authorList>
    </citation>
    <scope>NUCLEOTIDE SEQUENCE [LARGE SCALE GENOMIC DNA]</scope>
    <source>
        <strain evidence="1 2">10Alg115</strain>
    </source>
</reference>
<dbReference type="AlphaFoldDB" id="A0A5B7TWZ3"/>